<dbReference type="InterPro" id="IPR002145">
    <property type="entry name" value="CopG"/>
</dbReference>
<sequence>MRQSFGAADVPNRPRRRCQLPSVRVEPVLFHALDDIAQREERSMSDVIRELLRVQVQQRLLFPTGAPRP</sequence>
<protein>
    <submittedName>
        <fullName evidence="2">Ribbon-helix-helix domain-containing protein</fullName>
    </submittedName>
</protein>
<proteinExistence type="predicted"/>
<evidence type="ECO:0000259" key="1">
    <source>
        <dbReference type="Pfam" id="PF01402"/>
    </source>
</evidence>
<dbReference type="Proteomes" id="UP001430360">
    <property type="component" value="Unassembled WGS sequence"/>
</dbReference>
<reference evidence="2" key="1">
    <citation type="submission" date="2021-12" db="EMBL/GenBank/DDBJ databases">
        <authorList>
            <person name="Ulrich A."/>
        </authorList>
    </citation>
    <scope>NUCLEOTIDE SEQUENCE</scope>
    <source>
        <strain evidence="2">A1P009</strain>
    </source>
</reference>
<accession>A0ABS8UB04</accession>
<dbReference type="Pfam" id="PF01402">
    <property type="entry name" value="RHH_1"/>
    <property type="match status" value="1"/>
</dbReference>
<evidence type="ECO:0000313" key="2">
    <source>
        <dbReference type="EMBL" id="MCD9096690.1"/>
    </source>
</evidence>
<comment type="caution">
    <text evidence="2">The sequence shown here is derived from an EMBL/GenBank/DDBJ whole genome shotgun (WGS) entry which is preliminary data.</text>
</comment>
<evidence type="ECO:0000313" key="3">
    <source>
        <dbReference type="Proteomes" id="UP001430360"/>
    </source>
</evidence>
<gene>
    <name evidence="2" type="ORF">LTT95_07010</name>
</gene>
<keyword evidence="3" id="KW-1185">Reference proteome</keyword>
<reference evidence="2" key="2">
    <citation type="journal article" date="2022" name="Syst. Appl. Microbiol.">
        <title>Physiological and genomic characterisation of Luteimonas fraxinea sp. nov., a bacterial species associated with trees tolerant to ash dieback.</title>
        <authorList>
            <person name="Ulrich K."/>
            <person name="Becker R."/>
            <person name="Behrendt U."/>
            <person name="Kube M."/>
            <person name="Schneck V."/>
            <person name="Ulrich A."/>
        </authorList>
    </citation>
    <scope>NUCLEOTIDE SEQUENCE</scope>
    <source>
        <strain evidence="2">A1P009</strain>
    </source>
</reference>
<name>A0ABS8UB04_9GAMM</name>
<dbReference type="EMBL" id="JAJQKU010000002">
    <property type="protein sequence ID" value="MCD9096690.1"/>
    <property type="molecule type" value="Genomic_DNA"/>
</dbReference>
<feature type="domain" description="Ribbon-helix-helix protein CopG" evidence="1">
    <location>
        <begin position="22"/>
        <end position="53"/>
    </location>
</feature>
<organism evidence="2 3">
    <name type="scientific">Luteimonas fraxinea</name>
    <dbReference type="NCBI Taxonomy" id="2901869"/>
    <lineage>
        <taxon>Bacteria</taxon>
        <taxon>Pseudomonadati</taxon>
        <taxon>Pseudomonadota</taxon>
        <taxon>Gammaproteobacteria</taxon>
        <taxon>Lysobacterales</taxon>
        <taxon>Lysobacteraceae</taxon>
        <taxon>Luteimonas</taxon>
    </lineage>
</organism>